<sequence length="199" mass="22104">MIFKVATLLLILLCVSSRNNGVVASLPGEEEELQILKKSDNIKTIQLESGDIVDCVDIYKQPAFSHPLLKNHKIQVLPKSYLARREKQLQELRLKGKACPHGTVPIPRTTKQESVIARALNPTTISVANNNSPPQVLPKSYLPRRKKQLQELRLKGKARPLETVPIPRTTKQESEMARALNPSTVSAANNNGPPHVIFS</sequence>
<name>A0ACC0Z091_9ROSI</name>
<organism evidence="1 2">
    <name type="scientific">Pistacia integerrima</name>
    <dbReference type="NCBI Taxonomy" id="434235"/>
    <lineage>
        <taxon>Eukaryota</taxon>
        <taxon>Viridiplantae</taxon>
        <taxon>Streptophyta</taxon>
        <taxon>Embryophyta</taxon>
        <taxon>Tracheophyta</taxon>
        <taxon>Spermatophyta</taxon>
        <taxon>Magnoliopsida</taxon>
        <taxon>eudicotyledons</taxon>
        <taxon>Gunneridae</taxon>
        <taxon>Pentapetalae</taxon>
        <taxon>rosids</taxon>
        <taxon>malvids</taxon>
        <taxon>Sapindales</taxon>
        <taxon>Anacardiaceae</taxon>
        <taxon>Pistacia</taxon>
    </lineage>
</organism>
<evidence type="ECO:0000313" key="2">
    <source>
        <dbReference type="Proteomes" id="UP001163603"/>
    </source>
</evidence>
<protein>
    <submittedName>
        <fullName evidence="1">Uncharacterized protein</fullName>
    </submittedName>
</protein>
<evidence type="ECO:0000313" key="1">
    <source>
        <dbReference type="EMBL" id="KAJ0044657.1"/>
    </source>
</evidence>
<accession>A0ACC0Z091</accession>
<proteinExistence type="predicted"/>
<gene>
    <name evidence="1" type="ORF">Pint_03803</name>
</gene>
<reference evidence="2" key="1">
    <citation type="journal article" date="2023" name="G3 (Bethesda)">
        <title>Genome assembly and association tests identify interacting loci associated with vigor, precocity, and sex in interspecific pistachio rootstocks.</title>
        <authorList>
            <person name="Palmer W."/>
            <person name="Jacygrad E."/>
            <person name="Sagayaradj S."/>
            <person name="Cavanaugh K."/>
            <person name="Han R."/>
            <person name="Bertier L."/>
            <person name="Beede B."/>
            <person name="Kafkas S."/>
            <person name="Golino D."/>
            <person name="Preece J."/>
            <person name="Michelmore R."/>
        </authorList>
    </citation>
    <scope>NUCLEOTIDE SEQUENCE [LARGE SCALE GENOMIC DNA]</scope>
</reference>
<keyword evidence="2" id="KW-1185">Reference proteome</keyword>
<dbReference type="Proteomes" id="UP001163603">
    <property type="component" value="Chromosome 3"/>
</dbReference>
<dbReference type="EMBL" id="CM047738">
    <property type="protein sequence ID" value="KAJ0044657.1"/>
    <property type="molecule type" value="Genomic_DNA"/>
</dbReference>
<comment type="caution">
    <text evidence="1">The sequence shown here is derived from an EMBL/GenBank/DDBJ whole genome shotgun (WGS) entry which is preliminary data.</text>
</comment>